<dbReference type="NCBIfam" id="TIGR00229">
    <property type="entry name" value="sensory_box"/>
    <property type="match status" value="1"/>
</dbReference>
<dbReference type="Pfam" id="PF07155">
    <property type="entry name" value="ECF-ribofla_trS"/>
    <property type="match status" value="1"/>
</dbReference>
<feature type="transmembrane region" description="Helical" evidence="1">
    <location>
        <begin position="229"/>
        <end position="250"/>
    </location>
</feature>
<dbReference type="PROSITE" id="PS50112">
    <property type="entry name" value="PAS"/>
    <property type="match status" value="1"/>
</dbReference>
<dbReference type="CDD" id="cd00130">
    <property type="entry name" value="PAS"/>
    <property type="match status" value="1"/>
</dbReference>
<sequence length="287" mass="32042">MKTFPDLVVILDLEGNIINISRNIQNFYATKSIEDFIGKNIIDFVVSEDREPFKEDLEKAINQGFLKMVEYHFSGANDSRFIGELSLSLIKNKKNEPNFFIGIIRDITNQKGIERELRENKQMFQLVIDNIPQLISWKDINSTYLGCNTNFARVAGLSTPDEITNKTDYELPWKVSEAESFFEIDQLVMNTNKPEYHIIGIFAAFTCILTFIVPITIPATQGYINLGDIGVMISGLLFGPIIGGIAGGFGSALADLFIAPIYAIPTLIIKGLEGFLVGFIANPKNIT</sequence>
<name>X1CR21_9ZZZZ</name>
<dbReference type="PANTHER" id="PTHR37815">
    <property type="entry name" value="UPF0397 PROTEIN BC_2624-RELATED"/>
    <property type="match status" value="1"/>
</dbReference>
<feature type="domain" description="PAC" evidence="3">
    <location>
        <begin position="67"/>
        <end position="119"/>
    </location>
</feature>
<evidence type="ECO:0008006" key="5">
    <source>
        <dbReference type="Google" id="ProtNLM"/>
    </source>
</evidence>
<dbReference type="InterPro" id="IPR000014">
    <property type="entry name" value="PAS"/>
</dbReference>
<gene>
    <name evidence="4" type="ORF">S01H4_32244</name>
</gene>
<dbReference type="Gene3D" id="1.10.1760.20">
    <property type="match status" value="1"/>
</dbReference>
<keyword evidence="1" id="KW-1133">Transmembrane helix</keyword>
<reference evidence="4" key="1">
    <citation type="journal article" date="2014" name="Front. Microbiol.">
        <title>High frequency of phylogenetically diverse reductive dehalogenase-homologous genes in deep subseafloor sedimentary metagenomes.</title>
        <authorList>
            <person name="Kawai M."/>
            <person name="Futagami T."/>
            <person name="Toyoda A."/>
            <person name="Takaki Y."/>
            <person name="Nishi S."/>
            <person name="Hori S."/>
            <person name="Arai W."/>
            <person name="Tsubouchi T."/>
            <person name="Morono Y."/>
            <person name="Uchiyama I."/>
            <person name="Ito T."/>
            <person name="Fujiyama A."/>
            <person name="Inagaki F."/>
            <person name="Takami H."/>
        </authorList>
    </citation>
    <scope>NUCLEOTIDE SEQUENCE</scope>
    <source>
        <strain evidence="4">Expedition CK06-06</strain>
    </source>
</reference>
<dbReference type="Pfam" id="PF13426">
    <property type="entry name" value="PAS_9"/>
    <property type="match status" value="1"/>
</dbReference>
<dbReference type="SMART" id="SM00091">
    <property type="entry name" value="PAS"/>
    <property type="match status" value="2"/>
</dbReference>
<keyword evidence="1" id="KW-0472">Membrane</keyword>
<protein>
    <recommendedName>
        <fullName evidence="5">PAS domain-containing protein</fullName>
    </recommendedName>
</protein>
<organism evidence="4">
    <name type="scientific">marine sediment metagenome</name>
    <dbReference type="NCBI Taxonomy" id="412755"/>
    <lineage>
        <taxon>unclassified sequences</taxon>
        <taxon>metagenomes</taxon>
        <taxon>ecological metagenomes</taxon>
    </lineage>
</organism>
<dbReference type="InterPro" id="IPR000700">
    <property type="entry name" value="PAS-assoc_C"/>
</dbReference>
<dbReference type="PROSITE" id="PS50113">
    <property type="entry name" value="PAC"/>
    <property type="match status" value="1"/>
</dbReference>
<evidence type="ECO:0000259" key="2">
    <source>
        <dbReference type="PROSITE" id="PS50112"/>
    </source>
</evidence>
<dbReference type="EMBL" id="BART01016830">
    <property type="protein sequence ID" value="GAG86716.1"/>
    <property type="molecule type" value="Genomic_DNA"/>
</dbReference>
<dbReference type="GO" id="GO:0016020">
    <property type="term" value="C:membrane"/>
    <property type="evidence" value="ECO:0007669"/>
    <property type="project" value="InterPro"/>
</dbReference>
<feature type="transmembrane region" description="Helical" evidence="1">
    <location>
        <begin position="196"/>
        <end position="217"/>
    </location>
</feature>
<keyword evidence="1" id="KW-0812">Transmembrane</keyword>
<evidence type="ECO:0000313" key="4">
    <source>
        <dbReference type="EMBL" id="GAG86716.1"/>
    </source>
</evidence>
<dbReference type="SMART" id="SM00086">
    <property type="entry name" value="PAC"/>
    <property type="match status" value="1"/>
</dbReference>
<dbReference type="InterPro" id="IPR035965">
    <property type="entry name" value="PAS-like_dom_sf"/>
</dbReference>
<comment type="caution">
    <text evidence="4">The sequence shown here is derived from an EMBL/GenBank/DDBJ whole genome shotgun (WGS) entry which is preliminary data.</text>
</comment>
<feature type="domain" description="PAS" evidence="2">
    <location>
        <begin position="1"/>
        <end position="64"/>
    </location>
</feature>
<dbReference type="PANTHER" id="PTHR37815:SF3">
    <property type="entry name" value="UPF0397 PROTEIN SPR0429"/>
    <property type="match status" value="1"/>
</dbReference>
<dbReference type="InterPro" id="IPR009825">
    <property type="entry name" value="ECF_substrate-spec-like"/>
</dbReference>
<dbReference type="InterPro" id="IPR001610">
    <property type="entry name" value="PAC"/>
</dbReference>
<proteinExistence type="predicted"/>
<accession>X1CR21</accession>
<evidence type="ECO:0000256" key="1">
    <source>
        <dbReference type="SAM" id="Phobius"/>
    </source>
</evidence>
<dbReference type="Gene3D" id="3.30.450.20">
    <property type="entry name" value="PAS domain"/>
    <property type="match status" value="2"/>
</dbReference>
<dbReference type="AlphaFoldDB" id="X1CR21"/>
<feature type="transmembrane region" description="Helical" evidence="1">
    <location>
        <begin position="256"/>
        <end position="281"/>
    </location>
</feature>
<dbReference type="SUPFAM" id="SSF55785">
    <property type="entry name" value="PYP-like sensor domain (PAS domain)"/>
    <property type="match status" value="2"/>
</dbReference>
<evidence type="ECO:0000259" key="3">
    <source>
        <dbReference type="PROSITE" id="PS50113"/>
    </source>
</evidence>